<dbReference type="AlphaFoldDB" id="A0A0P4R8K5"/>
<gene>
    <name evidence="1" type="ORF">TPA0598_05_04060</name>
</gene>
<reference evidence="2" key="1">
    <citation type="submission" date="2014-09" db="EMBL/GenBank/DDBJ databases">
        <title>Whole genome shotgun sequence of Streptomyces sp. NBRC 110027.</title>
        <authorList>
            <person name="Komaki H."/>
            <person name="Ichikawa N."/>
            <person name="Katano-Makiyama Y."/>
            <person name="Hosoyama A."/>
            <person name="Hashimoto M."/>
            <person name="Uohara A."/>
            <person name="Kitahashi Y."/>
            <person name="Ohji S."/>
            <person name="Kimura A."/>
            <person name="Yamazoe A."/>
            <person name="Igarashi Y."/>
            <person name="Fujita N."/>
        </authorList>
    </citation>
    <scope>NUCLEOTIDE SEQUENCE [LARGE SCALE GENOMIC DNA]</scope>
    <source>
        <strain evidence="2">NBRC 110027</strain>
    </source>
</reference>
<sequence>MKLATQDPFTGKSNSCSPVSEYAAGDVSRIPPWHVIENGNRLLLPLGDRKADSRVVPLVLRAGAK</sequence>
<comment type="caution">
    <text evidence="1">The sequence shown here is derived from an EMBL/GenBank/DDBJ whole genome shotgun (WGS) entry which is preliminary data.</text>
</comment>
<evidence type="ECO:0000313" key="2">
    <source>
        <dbReference type="Proteomes" id="UP000048965"/>
    </source>
</evidence>
<evidence type="ECO:0000313" key="1">
    <source>
        <dbReference type="EMBL" id="GAO09684.1"/>
    </source>
</evidence>
<dbReference type="RefSeq" id="WP_158894557.1">
    <property type="nucleotide sequence ID" value="NZ_BBNO01000005.1"/>
</dbReference>
<proteinExistence type="predicted"/>
<reference evidence="1 2" key="2">
    <citation type="journal article" date="2015" name="Stand. Genomic Sci.">
        <title>Draft genome sequence of marine-derived Streptomyces sp. TP-A0598, a producer of anti-MRSA antibiotic lydicamycins.</title>
        <authorList>
            <person name="Komaki H."/>
            <person name="Ichikawa N."/>
            <person name="Hosoyama A."/>
            <person name="Fujita N."/>
            <person name="Igarashi Y."/>
        </authorList>
    </citation>
    <scope>NUCLEOTIDE SEQUENCE [LARGE SCALE GENOMIC DNA]</scope>
    <source>
        <strain evidence="1 2">NBRC 110027</strain>
    </source>
</reference>
<dbReference type="Proteomes" id="UP000048965">
    <property type="component" value="Unassembled WGS sequence"/>
</dbReference>
<organism evidence="1 2">
    <name type="scientific">Streptomyces lydicamycinicus</name>
    <dbReference type="NCBI Taxonomy" id="1546107"/>
    <lineage>
        <taxon>Bacteria</taxon>
        <taxon>Bacillati</taxon>
        <taxon>Actinomycetota</taxon>
        <taxon>Actinomycetes</taxon>
        <taxon>Kitasatosporales</taxon>
        <taxon>Streptomycetaceae</taxon>
        <taxon>Streptomyces</taxon>
    </lineage>
</organism>
<name>A0A0P4R8K5_9ACTN</name>
<protein>
    <submittedName>
        <fullName evidence="1">Uncharacterized protein</fullName>
    </submittedName>
</protein>
<keyword evidence="2" id="KW-1185">Reference proteome</keyword>
<dbReference type="EMBL" id="BBNO01000005">
    <property type="protein sequence ID" value="GAO09684.1"/>
    <property type="molecule type" value="Genomic_DNA"/>
</dbReference>
<accession>A0A0P4R8K5</accession>